<organism evidence="3 4">
    <name type="scientific">Periconia macrospinosa</name>
    <dbReference type="NCBI Taxonomy" id="97972"/>
    <lineage>
        <taxon>Eukaryota</taxon>
        <taxon>Fungi</taxon>
        <taxon>Dikarya</taxon>
        <taxon>Ascomycota</taxon>
        <taxon>Pezizomycotina</taxon>
        <taxon>Dothideomycetes</taxon>
        <taxon>Pleosporomycetidae</taxon>
        <taxon>Pleosporales</taxon>
        <taxon>Massarineae</taxon>
        <taxon>Periconiaceae</taxon>
        <taxon>Periconia</taxon>
    </lineage>
</organism>
<feature type="domain" description="Glycosyl transferase CAP10" evidence="2">
    <location>
        <begin position="166"/>
        <end position="406"/>
    </location>
</feature>
<evidence type="ECO:0000313" key="3">
    <source>
        <dbReference type="EMBL" id="PVI06702.1"/>
    </source>
</evidence>
<keyword evidence="4" id="KW-1185">Reference proteome</keyword>
<evidence type="ECO:0000259" key="2">
    <source>
        <dbReference type="SMART" id="SM00672"/>
    </source>
</evidence>
<reference evidence="3 4" key="1">
    <citation type="journal article" date="2018" name="Sci. Rep.">
        <title>Comparative genomics provides insights into the lifestyle and reveals functional heterogeneity of dark septate endophytic fungi.</title>
        <authorList>
            <person name="Knapp D.G."/>
            <person name="Nemeth J.B."/>
            <person name="Barry K."/>
            <person name="Hainaut M."/>
            <person name="Henrissat B."/>
            <person name="Johnson J."/>
            <person name="Kuo A."/>
            <person name="Lim J.H.P."/>
            <person name="Lipzen A."/>
            <person name="Nolan M."/>
            <person name="Ohm R.A."/>
            <person name="Tamas L."/>
            <person name="Grigoriev I.V."/>
            <person name="Spatafora J.W."/>
            <person name="Nagy L.G."/>
            <person name="Kovacs G.M."/>
        </authorList>
    </citation>
    <scope>NUCLEOTIDE SEQUENCE [LARGE SCALE GENOMIC DNA]</scope>
    <source>
        <strain evidence="3 4">DSE2036</strain>
    </source>
</reference>
<dbReference type="SMART" id="SM00672">
    <property type="entry name" value="CAP10"/>
    <property type="match status" value="1"/>
</dbReference>
<dbReference type="PANTHER" id="PTHR12203">
    <property type="entry name" value="KDEL LYS-ASP-GLU-LEU CONTAINING - RELATED"/>
    <property type="match status" value="1"/>
</dbReference>
<proteinExistence type="predicted"/>
<dbReference type="Pfam" id="PF05686">
    <property type="entry name" value="Glyco_transf_90"/>
    <property type="match status" value="1"/>
</dbReference>
<dbReference type="PANTHER" id="PTHR12203:SF107">
    <property type="entry name" value="GLYCOSYL TRANSFERASE CAP10 DOMAIN-CONTAINING PROTEIN"/>
    <property type="match status" value="1"/>
</dbReference>
<keyword evidence="1" id="KW-0812">Transmembrane</keyword>
<accession>A0A2V1E958</accession>
<dbReference type="OrthoDB" id="202415at2759"/>
<sequence length="429" mass="49410">MSFETVQNLRRPLLKGGVVLFLLLAIASYLNNLRKDLPSTTSSATQGPQVPEPKLLYDDLQTPQPGIEAEWSTSLDRYDMSASECSSKFSHLFPEIERAVEYRKGTRKVEPHDIDIGWKAEGAVRAMIYKQKLFILESNINDEYMISRALGTLHQIDRALTSSPERLPDIEFSFVVSDLPDPQHAHHTFWSLSRLVVDEETWLMPDFGYWSWPLDLVGNYEQIRAELSAKEPPWEQKITKALWRGAVKTNPVRSHLLQMTRDKEWADVQEVRWRNRTHVASGETSNALSMVDHCNYQFLIHTEGRSYSGRGKYLLNCESVTIMHKREWIEPHHSVLIATGPHQNFVEVERDFSDLESKVKDLLNDPERAKAIARNSATTFRDQYLSPASQACYWRHLIKAWAKVSFAPKPWVMISGKKQLRGVPFETFV</sequence>
<dbReference type="EMBL" id="KZ805307">
    <property type="protein sequence ID" value="PVI06702.1"/>
    <property type="molecule type" value="Genomic_DNA"/>
</dbReference>
<evidence type="ECO:0000256" key="1">
    <source>
        <dbReference type="SAM" id="Phobius"/>
    </source>
</evidence>
<protein>
    <recommendedName>
        <fullName evidence="2">Glycosyl transferase CAP10 domain-containing protein</fullName>
    </recommendedName>
</protein>
<dbReference type="InterPro" id="IPR051091">
    <property type="entry name" value="O-Glucosyltr/Glycosyltrsf_90"/>
</dbReference>
<keyword evidence="1" id="KW-0472">Membrane</keyword>
<gene>
    <name evidence="3" type="ORF">DM02DRAFT_709342</name>
</gene>
<feature type="transmembrane region" description="Helical" evidence="1">
    <location>
        <begin position="12"/>
        <end position="30"/>
    </location>
</feature>
<evidence type="ECO:0000313" key="4">
    <source>
        <dbReference type="Proteomes" id="UP000244855"/>
    </source>
</evidence>
<name>A0A2V1E958_9PLEO</name>
<keyword evidence="1" id="KW-1133">Transmembrane helix</keyword>
<dbReference type="Proteomes" id="UP000244855">
    <property type="component" value="Unassembled WGS sequence"/>
</dbReference>
<dbReference type="InterPro" id="IPR006598">
    <property type="entry name" value="CAP10"/>
</dbReference>
<dbReference type="AlphaFoldDB" id="A0A2V1E958"/>